<dbReference type="Proteomes" id="UP000278143">
    <property type="component" value="Unassembled WGS sequence"/>
</dbReference>
<dbReference type="PANTHER" id="PTHR13295">
    <property type="entry name" value="GLUTAMATE CYSTEINE LIGASE REGULATORY SUBUNIT"/>
    <property type="match status" value="1"/>
</dbReference>
<dbReference type="EMBL" id="KZ992026">
    <property type="protein sequence ID" value="RKP22501.1"/>
    <property type="molecule type" value="Genomic_DNA"/>
</dbReference>
<organism evidence="1 3">
    <name type="scientific">Syncephalis pseudoplumigaleata</name>
    <dbReference type="NCBI Taxonomy" id="1712513"/>
    <lineage>
        <taxon>Eukaryota</taxon>
        <taxon>Fungi</taxon>
        <taxon>Fungi incertae sedis</taxon>
        <taxon>Zoopagomycota</taxon>
        <taxon>Zoopagomycotina</taxon>
        <taxon>Zoopagomycetes</taxon>
        <taxon>Zoopagales</taxon>
        <taxon>Piptocephalidaceae</taxon>
        <taxon>Syncephalis</taxon>
    </lineage>
</organism>
<gene>
    <name evidence="2" type="ORF">SYNPS1DRAFT_25339</name>
    <name evidence="1" type="ORF">SYNPS1DRAFT_25734</name>
</gene>
<evidence type="ECO:0000313" key="3">
    <source>
        <dbReference type="Proteomes" id="UP000278143"/>
    </source>
</evidence>
<dbReference type="OrthoDB" id="5596051at2759"/>
<dbReference type="GO" id="GO:0006750">
    <property type="term" value="P:glutathione biosynthetic process"/>
    <property type="evidence" value="ECO:0007669"/>
    <property type="project" value="InterPro"/>
</dbReference>
<accession>A0A4P9YTL4</accession>
<sequence>MASSTRHDPYRQLVLATGNLTETNVMGILNSAFKRTHEEVLNGLRGTLHATTQTDPAATASTGVHYDATTCTLTVEHPECTPAATRCSETDSTDDLQLTAKLFLYPQKDGATTDLAEEQVVTAIRLLRQRTGLSQICNFTVAFTDFKLDDDEDEEDEDEDA</sequence>
<dbReference type="PANTHER" id="PTHR13295:SF4">
    <property type="entry name" value="GLUTAMATE--CYSTEINE LIGASE REGULATORY SUBUNIT"/>
    <property type="match status" value="1"/>
</dbReference>
<reference evidence="1" key="2">
    <citation type="submission" date="2018-07" db="EMBL/GenBank/DDBJ databases">
        <title>Leveraging single-cell genomics to expand the Fungal Tree of Life.</title>
        <authorList>
            <consortium name="DOE Joint Genome Institute"/>
            <person name="Ahrendt S.R."/>
            <person name="Quandt C.A."/>
            <person name="Ciobanu D."/>
            <person name="Clum A."/>
            <person name="Salamov A."/>
            <person name="Andreopoulos B."/>
            <person name="Cheng J.-F."/>
            <person name="Woyke T."/>
            <person name="Pelin A."/>
            <person name="Henrissat B."/>
            <person name="Reynolds N."/>
            <person name="Benny G.L."/>
            <person name="Smith M.E."/>
            <person name="James T.Y."/>
            <person name="Grigoriev I.V."/>
        </authorList>
    </citation>
    <scope>NUCLEOTIDE SEQUENCE</scope>
    <source>
        <strain evidence="1">Benny S71-1</strain>
    </source>
</reference>
<evidence type="ECO:0000313" key="2">
    <source>
        <dbReference type="EMBL" id="RKP22783.1"/>
    </source>
</evidence>
<evidence type="ECO:0000313" key="1">
    <source>
        <dbReference type="EMBL" id="RKP22501.1"/>
    </source>
</evidence>
<name>A0A4P9YTL4_9FUNG</name>
<dbReference type="GO" id="GO:0030234">
    <property type="term" value="F:enzyme regulator activity"/>
    <property type="evidence" value="ECO:0007669"/>
    <property type="project" value="TreeGrafter"/>
</dbReference>
<dbReference type="EMBL" id="KZ991678">
    <property type="protein sequence ID" value="RKP22783.1"/>
    <property type="molecule type" value="Genomic_DNA"/>
</dbReference>
<proteinExistence type="predicted"/>
<dbReference type="GO" id="GO:0017109">
    <property type="term" value="C:glutamate-cysteine ligase complex"/>
    <property type="evidence" value="ECO:0007669"/>
    <property type="project" value="TreeGrafter"/>
</dbReference>
<feature type="non-terminal residue" evidence="1">
    <location>
        <position position="161"/>
    </location>
</feature>
<protein>
    <submittedName>
        <fullName evidence="1">Uncharacterized protein</fullName>
    </submittedName>
</protein>
<dbReference type="GO" id="GO:0035226">
    <property type="term" value="F:glutamate-cysteine ligase catalytic subunit binding"/>
    <property type="evidence" value="ECO:0007669"/>
    <property type="project" value="InterPro"/>
</dbReference>
<reference evidence="3" key="1">
    <citation type="journal article" date="2018" name="Nat. Microbiol.">
        <title>Leveraging single-cell genomics to expand the fungal tree of life.</title>
        <authorList>
            <person name="Ahrendt S.R."/>
            <person name="Quandt C.A."/>
            <person name="Ciobanu D."/>
            <person name="Clum A."/>
            <person name="Salamov A."/>
            <person name="Andreopoulos B."/>
            <person name="Cheng J.F."/>
            <person name="Woyke T."/>
            <person name="Pelin A."/>
            <person name="Henrissat B."/>
            <person name="Reynolds N.K."/>
            <person name="Benny G.L."/>
            <person name="Smith M.E."/>
            <person name="James T.Y."/>
            <person name="Grigoriev I.V."/>
        </authorList>
    </citation>
    <scope>NUCLEOTIDE SEQUENCE [LARGE SCALE GENOMIC DNA]</scope>
    <source>
        <strain evidence="3">Benny S71-1</strain>
    </source>
</reference>
<dbReference type="InterPro" id="IPR032963">
    <property type="entry name" value="Gclm"/>
</dbReference>
<keyword evidence="3" id="KW-1185">Reference proteome</keyword>
<dbReference type="AlphaFoldDB" id="A0A4P9YTL4"/>